<protein>
    <recommendedName>
        <fullName evidence="2">Tetratricopeptide repeat protein</fullName>
    </recommendedName>
</protein>
<dbReference type="GO" id="GO:0009507">
    <property type="term" value="C:chloroplast"/>
    <property type="evidence" value="ECO:0007669"/>
    <property type="project" value="TreeGrafter"/>
</dbReference>
<dbReference type="InterPro" id="IPR011990">
    <property type="entry name" value="TPR-like_helical_dom_sf"/>
</dbReference>
<evidence type="ECO:0008006" key="2">
    <source>
        <dbReference type="Google" id="ProtNLM"/>
    </source>
</evidence>
<evidence type="ECO:0000313" key="1">
    <source>
        <dbReference type="EMBL" id="CAD8670377.1"/>
    </source>
</evidence>
<dbReference type="EMBL" id="HBFB01007307">
    <property type="protein sequence ID" value="CAD8670377.1"/>
    <property type="molecule type" value="Transcribed_RNA"/>
</dbReference>
<dbReference type="AlphaFoldDB" id="A0A7S0R8Z7"/>
<reference evidence="1" key="1">
    <citation type="submission" date="2021-01" db="EMBL/GenBank/DDBJ databases">
        <authorList>
            <person name="Corre E."/>
            <person name="Pelletier E."/>
            <person name="Niang G."/>
            <person name="Scheremetjew M."/>
            <person name="Finn R."/>
            <person name="Kale V."/>
            <person name="Holt S."/>
            <person name="Cochrane G."/>
            <person name="Meng A."/>
            <person name="Brown T."/>
            <person name="Cohen L."/>
        </authorList>
    </citation>
    <scope>NUCLEOTIDE SEQUENCE</scope>
    <source>
        <strain evidence="1">SAG 11-49</strain>
    </source>
</reference>
<gene>
    <name evidence="1" type="ORF">CLEI1391_LOCUS4106</name>
</gene>
<dbReference type="Gene3D" id="1.25.40.10">
    <property type="entry name" value="Tetratricopeptide repeat domain"/>
    <property type="match status" value="1"/>
</dbReference>
<dbReference type="PANTHER" id="PTHR47908">
    <property type="match status" value="1"/>
</dbReference>
<proteinExistence type="predicted"/>
<sequence>MLNTTRAACKTTCTSPMVVPRMQHSQPCSPMPSCRAACSSSSSTRTIGTAAARSVWPMVTTPAPRGRSAQPCAVPSRRVVGAALGTGAIVAGIAVAAGVAAAAANAAGAGSVNPRQLVTTGMAKFRKGDVQGACADFDAAWEGEPRLRPYLWQRGLAHYYVGRYEDGAVQFRSDVAVNPNDTEESIWCFICEARYLGVEQARARYLQVGRDSRPVMRAAYECFRTGASPDQISSAISDNGGHSNFYGMLYVGLWHEAHGTLDDPAAREAITAACATPYAKMSGDYMADLARVHCQQRGWPLA</sequence>
<accession>A0A7S0R8Z7</accession>
<dbReference type="SUPFAM" id="SSF48452">
    <property type="entry name" value="TPR-like"/>
    <property type="match status" value="1"/>
</dbReference>
<name>A0A7S0R8Z7_9CHLO</name>
<dbReference type="PANTHER" id="PTHR47908:SF2">
    <property type="entry name" value="TETRATRICOPEPTIDE REPEAT (TPR)-LIKE SUPERFAMILY PROTEIN"/>
    <property type="match status" value="1"/>
</dbReference>
<organism evidence="1">
    <name type="scientific">Chlamydomonas leiostraca</name>
    <dbReference type="NCBI Taxonomy" id="1034604"/>
    <lineage>
        <taxon>Eukaryota</taxon>
        <taxon>Viridiplantae</taxon>
        <taxon>Chlorophyta</taxon>
        <taxon>core chlorophytes</taxon>
        <taxon>Chlorophyceae</taxon>
        <taxon>CS clade</taxon>
        <taxon>Chlamydomonadales</taxon>
        <taxon>Chlamydomonadaceae</taxon>
        <taxon>Chlamydomonas</taxon>
    </lineage>
</organism>